<dbReference type="Gramene" id="EFJ37784">
    <property type="protein sequence ID" value="EFJ37784"/>
    <property type="gene ID" value="SELMODRAFT_74205"/>
</dbReference>
<dbReference type="Proteomes" id="UP000001514">
    <property type="component" value="Unassembled WGS sequence"/>
</dbReference>
<keyword evidence="4 8" id="KW-1015">Disulfide bond</keyword>
<dbReference type="KEGG" id="smo:SELMODRAFT_86517"/>
<dbReference type="PROSITE" id="PS00194">
    <property type="entry name" value="THIOREDOXIN_1"/>
    <property type="match status" value="1"/>
</dbReference>
<keyword evidence="12" id="KW-1185">Reference proteome</keyword>
<evidence type="ECO:0000313" key="12">
    <source>
        <dbReference type="Proteomes" id="UP000001514"/>
    </source>
</evidence>
<name>D8QQF6_SELML</name>
<dbReference type="InterPro" id="IPR036249">
    <property type="entry name" value="Thioredoxin-like_sf"/>
</dbReference>
<dbReference type="FunCoup" id="D8QQF6">
    <property type="interactions" value="3207"/>
</dbReference>
<accession>D8QQF6</accession>
<comment type="similarity">
    <text evidence="6">Belongs to the thioredoxin family.</text>
</comment>
<evidence type="ECO:0000313" key="10">
    <source>
        <dbReference type="EMBL" id="EFJ32067.1"/>
    </source>
</evidence>
<dbReference type="PANTHER" id="PTHR45663">
    <property type="entry name" value="GEO12009P1"/>
    <property type="match status" value="1"/>
</dbReference>
<gene>
    <name evidence="11" type="ORF">SELMODRAFT_74205</name>
    <name evidence="10" type="ORF">SELMODRAFT_86517</name>
</gene>
<dbReference type="PROSITE" id="PS51352">
    <property type="entry name" value="THIOREDOXIN_2"/>
    <property type="match status" value="1"/>
</dbReference>
<feature type="site" description="Contributes to redox potential value" evidence="7">
    <location>
        <position position="39"/>
    </location>
</feature>
<keyword evidence="5 8" id="KW-0676">Redox-active center</keyword>
<evidence type="ECO:0000256" key="6">
    <source>
        <dbReference type="PIRNR" id="PIRNR000077"/>
    </source>
</evidence>
<dbReference type="STRING" id="88036.D8QQF6"/>
<protein>
    <recommendedName>
        <fullName evidence="6">Thioredoxin</fullName>
    </recommendedName>
</protein>
<dbReference type="eggNOG" id="KOG0910">
    <property type="taxonomic scope" value="Eukaryota"/>
</dbReference>
<dbReference type="Gene3D" id="3.40.30.10">
    <property type="entry name" value="Glutaredoxin"/>
    <property type="match status" value="1"/>
</dbReference>
<dbReference type="OMA" id="YRIQALP"/>
<dbReference type="SUPFAM" id="SSF52833">
    <property type="entry name" value="Thioredoxin-like"/>
    <property type="match status" value="1"/>
</dbReference>
<dbReference type="InterPro" id="IPR005746">
    <property type="entry name" value="Thioredoxin"/>
</dbReference>
<evidence type="ECO:0000256" key="8">
    <source>
        <dbReference type="PIRSR" id="PIRSR000077-4"/>
    </source>
</evidence>
<evidence type="ECO:0000313" key="11">
    <source>
        <dbReference type="EMBL" id="EFJ37784.1"/>
    </source>
</evidence>
<feature type="site" description="Contributes to redox potential value" evidence="7">
    <location>
        <position position="38"/>
    </location>
</feature>
<evidence type="ECO:0000256" key="5">
    <source>
        <dbReference type="ARBA" id="ARBA00023284"/>
    </source>
</evidence>
<proteinExistence type="inferred from homology"/>
<feature type="disulfide bond" description="Redox-active" evidence="8">
    <location>
        <begin position="37"/>
        <end position="40"/>
    </location>
</feature>
<evidence type="ECO:0000256" key="3">
    <source>
        <dbReference type="ARBA" id="ARBA00022982"/>
    </source>
</evidence>
<dbReference type="KEGG" id="smo:SELMODRAFT_74205"/>
<dbReference type="GO" id="GO:0005737">
    <property type="term" value="C:cytoplasm"/>
    <property type="evidence" value="ECO:0000318"/>
    <property type="project" value="GO_Central"/>
</dbReference>
<evidence type="ECO:0000256" key="4">
    <source>
        <dbReference type="ARBA" id="ARBA00023157"/>
    </source>
</evidence>
<dbReference type="AlphaFoldDB" id="D8QQF6"/>
<dbReference type="FunFam" id="3.40.30.10:FF:000001">
    <property type="entry name" value="Thioredoxin"/>
    <property type="match status" value="1"/>
</dbReference>
<keyword evidence="1" id="KW-0813">Transport</keyword>
<dbReference type="PIRSF" id="PIRSF000077">
    <property type="entry name" value="Thioredoxin"/>
    <property type="match status" value="1"/>
</dbReference>
<dbReference type="PANTHER" id="PTHR45663:SF15">
    <property type="entry name" value="THIOREDOXIN Y1, CHLOROPLASTIC"/>
    <property type="match status" value="1"/>
</dbReference>
<dbReference type="Pfam" id="PF00085">
    <property type="entry name" value="Thioredoxin"/>
    <property type="match status" value="1"/>
</dbReference>
<dbReference type="OrthoDB" id="2121326at2759"/>
<dbReference type="InterPro" id="IPR013766">
    <property type="entry name" value="Thioredoxin_domain"/>
</dbReference>
<keyword evidence="2" id="KW-0809">Transit peptide</keyword>
<feature type="site" description="Deprotonates C-terminal active site Cys" evidence="7">
    <location>
        <position position="31"/>
    </location>
</feature>
<sequence>MTFKSQVCASKKTFSSFDELLQKSDRPVLVDFYATWCGPCQFMVPILGEVQTAMKDEITVVKIDSEKYSDLASKYSIEALPTFILFKNGSPVDRFEGALPAAKLMERIRGVLSSCKAGV</sequence>
<feature type="active site" description="Nucleophile" evidence="7">
    <location>
        <position position="40"/>
    </location>
</feature>
<dbReference type="Gramene" id="EFJ32067">
    <property type="protein sequence ID" value="EFJ32067"/>
    <property type="gene ID" value="SELMODRAFT_86517"/>
</dbReference>
<dbReference type="PRINTS" id="PR00421">
    <property type="entry name" value="THIOREDOXIN"/>
</dbReference>
<dbReference type="EMBL" id="GL377573">
    <property type="protein sequence ID" value="EFJ32067.1"/>
    <property type="molecule type" value="Genomic_DNA"/>
</dbReference>
<organism evidence="12">
    <name type="scientific">Selaginella moellendorffii</name>
    <name type="common">Spikemoss</name>
    <dbReference type="NCBI Taxonomy" id="88036"/>
    <lineage>
        <taxon>Eukaryota</taxon>
        <taxon>Viridiplantae</taxon>
        <taxon>Streptophyta</taxon>
        <taxon>Embryophyta</taxon>
        <taxon>Tracheophyta</taxon>
        <taxon>Lycopodiopsida</taxon>
        <taxon>Selaginellales</taxon>
        <taxon>Selaginellaceae</taxon>
        <taxon>Selaginella</taxon>
    </lineage>
</organism>
<dbReference type="EMBL" id="GL377565">
    <property type="protein sequence ID" value="EFJ37784.1"/>
    <property type="molecule type" value="Genomic_DNA"/>
</dbReference>
<reference evidence="11 12" key="1">
    <citation type="journal article" date="2011" name="Science">
        <title>The Selaginella genome identifies genetic changes associated with the evolution of vascular plants.</title>
        <authorList>
            <person name="Banks J.A."/>
            <person name="Nishiyama T."/>
            <person name="Hasebe M."/>
            <person name="Bowman J.L."/>
            <person name="Gribskov M."/>
            <person name="dePamphilis C."/>
            <person name="Albert V.A."/>
            <person name="Aono N."/>
            <person name="Aoyama T."/>
            <person name="Ambrose B.A."/>
            <person name="Ashton N.W."/>
            <person name="Axtell M.J."/>
            <person name="Barker E."/>
            <person name="Barker M.S."/>
            <person name="Bennetzen J.L."/>
            <person name="Bonawitz N.D."/>
            <person name="Chapple C."/>
            <person name="Cheng C."/>
            <person name="Correa L.G."/>
            <person name="Dacre M."/>
            <person name="DeBarry J."/>
            <person name="Dreyer I."/>
            <person name="Elias M."/>
            <person name="Engstrom E.M."/>
            <person name="Estelle M."/>
            <person name="Feng L."/>
            <person name="Finet C."/>
            <person name="Floyd S.K."/>
            <person name="Frommer W.B."/>
            <person name="Fujita T."/>
            <person name="Gramzow L."/>
            <person name="Gutensohn M."/>
            <person name="Harholt J."/>
            <person name="Hattori M."/>
            <person name="Heyl A."/>
            <person name="Hirai T."/>
            <person name="Hiwatashi Y."/>
            <person name="Ishikawa M."/>
            <person name="Iwata M."/>
            <person name="Karol K.G."/>
            <person name="Koehler B."/>
            <person name="Kolukisaoglu U."/>
            <person name="Kubo M."/>
            <person name="Kurata T."/>
            <person name="Lalonde S."/>
            <person name="Li K."/>
            <person name="Li Y."/>
            <person name="Litt A."/>
            <person name="Lyons E."/>
            <person name="Manning G."/>
            <person name="Maruyama T."/>
            <person name="Michael T.P."/>
            <person name="Mikami K."/>
            <person name="Miyazaki S."/>
            <person name="Morinaga S."/>
            <person name="Murata T."/>
            <person name="Mueller-Roeber B."/>
            <person name="Nelson D.R."/>
            <person name="Obara M."/>
            <person name="Oguri Y."/>
            <person name="Olmstead R.G."/>
            <person name="Onodera N."/>
            <person name="Petersen B.L."/>
            <person name="Pils B."/>
            <person name="Prigge M."/>
            <person name="Rensing S.A."/>
            <person name="Riano-Pachon D.M."/>
            <person name="Roberts A.W."/>
            <person name="Sato Y."/>
            <person name="Scheller H.V."/>
            <person name="Schulz B."/>
            <person name="Schulz C."/>
            <person name="Shakirov E.V."/>
            <person name="Shibagaki N."/>
            <person name="Shinohara N."/>
            <person name="Shippen D.E."/>
            <person name="Soerensen I."/>
            <person name="Sotooka R."/>
            <person name="Sugimoto N."/>
            <person name="Sugita M."/>
            <person name="Sumikawa N."/>
            <person name="Tanurdzic M."/>
            <person name="Theissen G."/>
            <person name="Ulvskov P."/>
            <person name="Wakazuki S."/>
            <person name="Weng J.K."/>
            <person name="Willats W.W."/>
            <person name="Wipf D."/>
            <person name="Wolf P.G."/>
            <person name="Yang L."/>
            <person name="Zimmer A.D."/>
            <person name="Zhu Q."/>
            <person name="Mitros T."/>
            <person name="Hellsten U."/>
            <person name="Loque D."/>
            <person name="Otillar R."/>
            <person name="Salamov A."/>
            <person name="Schmutz J."/>
            <person name="Shapiro H."/>
            <person name="Lindquist E."/>
            <person name="Lucas S."/>
            <person name="Rokhsar D."/>
            <person name="Grigoriev I.V."/>
        </authorList>
    </citation>
    <scope>NUCLEOTIDE SEQUENCE [LARGE SCALE GENOMIC DNA]</scope>
</reference>
<dbReference type="GO" id="GO:0015035">
    <property type="term" value="F:protein-disulfide reductase activity"/>
    <property type="evidence" value="ECO:0000318"/>
    <property type="project" value="GO_Central"/>
</dbReference>
<dbReference type="CDD" id="cd02947">
    <property type="entry name" value="TRX_family"/>
    <property type="match status" value="1"/>
</dbReference>
<evidence type="ECO:0000256" key="2">
    <source>
        <dbReference type="ARBA" id="ARBA00022946"/>
    </source>
</evidence>
<dbReference type="InterPro" id="IPR017937">
    <property type="entry name" value="Thioredoxin_CS"/>
</dbReference>
<dbReference type="HOGENOM" id="CLU_090389_10_4_1"/>
<dbReference type="NCBIfam" id="TIGR01068">
    <property type="entry name" value="thioredoxin"/>
    <property type="match status" value="1"/>
</dbReference>
<keyword evidence="3" id="KW-0249">Electron transport</keyword>
<dbReference type="InParanoid" id="D8QQF6"/>
<evidence type="ECO:0000259" key="9">
    <source>
        <dbReference type="PROSITE" id="PS51352"/>
    </source>
</evidence>
<feature type="active site" description="Nucleophile" evidence="7">
    <location>
        <position position="37"/>
    </location>
</feature>
<evidence type="ECO:0000256" key="1">
    <source>
        <dbReference type="ARBA" id="ARBA00022448"/>
    </source>
</evidence>
<evidence type="ECO:0000256" key="7">
    <source>
        <dbReference type="PIRSR" id="PIRSR000077-1"/>
    </source>
</evidence>
<feature type="domain" description="Thioredoxin" evidence="9">
    <location>
        <begin position="1"/>
        <end position="113"/>
    </location>
</feature>